<proteinExistence type="predicted"/>
<keyword evidence="4 6" id="KW-1133">Transmembrane helix</keyword>
<dbReference type="PANTHER" id="PTHR36115">
    <property type="entry name" value="PROLINE-RICH ANTIGEN HOMOLOG-RELATED"/>
    <property type="match status" value="1"/>
</dbReference>
<keyword evidence="3 6" id="KW-0812">Transmembrane</keyword>
<protein>
    <submittedName>
        <fullName evidence="8">Uncharacterized membrane protein YckC, RDD family</fullName>
    </submittedName>
</protein>
<feature type="transmembrane region" description="Helical" evidence="6">
    <location>
        <begin position="105"/>
        <end position="126"/>
    </location>
</feature>
<name>A0A1I6DF63_9RHOB</name>
<evidence type="ECO:0000256" key="2">
    <source>
        <dbReference type="ARBA" id="ARBA00022475"/>
    </source>
</evidence>
<evidence type="ECO:0000256" key="5">
    <source>
        <dbReference type="ARBA" id="ARBA00023136"/>
    </source>
</evidence>
<evidence type="ECO:0000256" key="3">
    <source>
        <dbReference type="ARBA" id="ARBA00022692"/>
    </source>
</evidence>
<gene>
    <name evidence="8" type="ORF">SAMN04515673_10391</name>
</gene>
<dbReference type="Proteomes" id="UP000199302">
    <property type="component" value="Unassembled WGS sequence"/>
</dbReference>
<reference evidence="8 9" key="1">
    <citation type="submission" date="2016-10" db="EMBL/GenBank/DDBJ databases">
        <authorList>
            <person name="de Groot N.N."/>
        </authorList>
    </citation>
    <scope>NUCLEOTIDE SEQUENCE [LARGE SCALE GENOMIC DNA]</scope>
    <source>
        <strain evidence="9">KMM 9023,NRIC 0796,JCM 17311,KCTC 23692</strain>
    </source>
</reference>
<evidence type="ECO:0000259" key="7">
    <source>
        <dbReference type="Pfam" id="PF06271"/>
    </source>
</evidence>
<keyword evidence="9" id="KW-1185">Reference proteome</keyword>
<organism evidence="8 9">
    <name type="scientific">Poseidonocella sedimentorum</name>
    <dbReference type="NCBI Taxonomy" id="871652"/>
    <lineage>
        <taxon>Bacteria</taxon>
        <taxon>Pseudomonadati</taxon>
        <taxon>Pseudomonadota</taxon>
        <taxon>Alphaproteobacteria</taxon>
        <taxon>Rhodobacterales</taxon>
        <taxon>Roseobacteraceae</taxon>
        <taxon>Poseidonocella</taxon>
    </lineage>
</organism>
<dbReference type="OrthoDB" id="7270324at2"/>
<evidence type="ECO:0000256" key="6">
    <source>
        <dbReference type="SAM" id="Phobius"/>
    </source>
</evidence>
<dbReference type="AlphaFoldDB" id="A0A1I6DF63"/>
<dbReference type="Pfam" id="PF06271">
    <property type="entry name" value="RDD"/>
    <property type="match status" value="1"/>
</dbReference>
<feature type="transmembrane region" description="Helical" evidence="6">
    <location>
        <begin position="51"/>
        <end position="69"/>
    </location>
</feature>
<feature type="domain" description="RDD" evidence="7">
    <location>
        <begin position="23"/>
        <end position="138"/>
    </location>
</feature>
<dbReference type="InterPro" id="IPR051791">
    <property type="entry name" value="Pra-immunoreactive"/>
</dbReference>
<keyword evidence="2" id="KW-1003">Cell membrane</keyword>
<comment type="subcellular location">
    <subcellularLocation>
        <location evidence="1">Cell membrane</location>
        <topology evidence="1">Multi-pass membrane protein</topology>
    </subcellularLocation>
</comment>
<dbReference type="InterPro" id="IPR010432">
    <property type="entry name" value="RDD"/>
</dbReference>
<evidence type="ECO:0000313" key="8">
    <source>
        <dbReference type="EMBL" id="SFR03952.1"/>
    </source>
</evidence>
<dbReference type="EMBL" id="FOYI01000003">
    <property type="protein sequence ID" value="SFR03952.1"/>
    <property type="molecule type" value="Genomic_DNA"/>
</dbReference>
<evidence type="ECO:0000313" key="9">
    <source>
        <dbReference type="Proteomes" id="UP000199302"/>
    </source>
</evidence>
<keyword evidence="5 6" id="KW-0472">Membrane</keyword>
<evidence type="ECO:0000256" key="4">
    <source>
        <dbReference type="ARBA" id="ARBA00022989"/>
    </source>
</evidence>
<dbReference type="STRING" id="871652.SAMN04515673_10391"/>
<sequence>MTQTYTALPDPEMQSEFYADVPSKRLIAWGIDLIVVLLLSILVLPFTAFTGLIFFSFLLLCVGFIYRVWTISSRSATWGMRLMAIEFRDRDGQRFEFGTAFLHTLGYTISIGMPLVQLLSIVLMLATARRQGLTDHILGTVAINRRAAD</sequence>
<dbReference type="GO" id="GO:0005886">
    <property type="term" value="C:plasma membrane"/>
    <property type="evidence" value="ECO:0007669"/>
    <property type="project" value="UniProtKB-SubCell"/>
</dbReference>
<evidence type="ECO:0000256" key="1">
    <source>
        <dbReference type="ARBA" id="ARBA00004651"/>
    </source>
</evidence>
<dbReference type="RefSeq" id="WP_092077802.1">
    <property type="nucleotide sequence ID" value="NZ_FOYI01000003.1"/>
</dbReference>
<accession>A0A1I6DF63</accession>
<feature type="transmembrane region" description="Helical" evidence="6">
    <location>
        <begin position="26"/>
        <end position="44"/>
    </location>
</feature>